<proteinExistence type="predicted"/>
<comment type="caution">
    <text evidence="2">The sequence shown here is derived from an EMBL/GenBank/DDBJ whole genome shotgun (WGS) entry which is preliminary data.</text>
</comment>
<accession>A0A9K3GNX5</accession>
<feature type="non-terminal residue" evidence="2">
    <location>
        <position position="1"/>
    </location>
</feature>
<dbReference type="Proteomes" id="UP000265618">
    <property type="component" value="Unassembled WGS sequence"/>
</dbReference>
<feature type="compositionally biased region" description="Basic and acidic residues" evidence="1">
    <location>
        <begin position="208"/>
        <end position="244"/>
    </location>
</feature>
<evidence type="ECO:0000313" key="2">
    <source>
        <dbReference type="EMBL" id="GIQ89878.1"/>
    </source>
</evidence>
<feature type="region of interest" description="Disordered" evidence="1">
    <location>
        <begin position="208"/>
        <end position="272"/>
    </location>
</feature>
<evidence type="ECO:0000256" key="1">
    <source>
        <dbReference type="SAM" id="MobiDB-lite"/>
    </source>
</evidence>
<keyword evidence="3" id="KW-1185">Reference proteome</keyword>
<feature type="region of interest" description="Disordered" evidence="1">
    <location>
        <begin position="87"/>
        <end position="111"/>
    </location>
</feature>
<sequence length="272" mass="30425">DDDLVELELLYEILVEDTAVAVSEGLTGTEASSGYIHFDRLASLLEEHMIQSESESYPVETPPDQSRLCKSLSRSFSTLSIGRVKPLRTRSRGGGRMPVTDGSSDEGDGGVHTDLLSAGPSGIFMPVEKDAIGEESDDLAIPAGHMGAQRSRVGDPFPSDVTPWVRGRARRRAYPGTPQSKGNTLRELERQNLQLEIERLREYEQEHHQLLEEREEARSELDAAQHHLSRERERNQALQRRLEEAQNSFKELSNRNAAAERKSEALTIALRQ</sequence>
<feature type="non-terminal residue" evidence="2">
    <location>
        <position position="272"/>
    </location>
</feature>
<dbReference type="AlphaFoldDB" id="A0A9K3GNX5"/>
<reference evidence="2 3" key="1">
    <citation type="journal article" date="2018" name="PLoS ONE">
        <title>The draft genome of Kipferlia bialata reveals reductive genome evolution in fornicate parasites.</title>
        <authorList>
            <person name="Tanifuji G."/>
            <person name="Takabayashi S."/>
            <person name="Kume K."/>
            <person name="Takagi M."/>
            <person name="Nakayama T."/>
            <person name="Kamikawa R."/>
            <person name="Inagaki Y."/>
            <person name="Hashimoto T."/>
        </authorList>
    </citation>
    <scope>NUCLEOTIDE SEQUENCE [LARGE SCALE GENOMIC DNA]</scope>
    <source>
        <strain evidence="2">NY0173</strain>
    </source>
</reference>
<protein>
    <submittedName>
        <fullName evidence="2">Uncharacterized protein</fullName>
    </submittedName>
</protein>
<name>A0A9K3GNX5_9EUKA</name>
<organism evidence="2 3">
    <name type="scientific">Kipferlia bialata</name>
    <dbReference type="NCBI Taxonomy" id="797122"/>
    <lineage>
        <taxon>Eukaryota</taxon>
        <taxon>Metamonada</taxon>
        <taxon>Carpediemonas-like organisms</taxon>
        <taxon>Kipferlia</taxon>
    </lineage>
</organism>
<feature type="compositionally biased region" description="Polar residues" evidence="1">
    <location>
        <begin position="245"/>
        <end position="256"/>
    </location>
</feature>
<evidence type="ECO:0000313" key="3">
    <source>
        <dbReference type="Proteomes" id="UP000265618"/>
    </source>
</evidence>
<dbReference type="EMBL" id="BDIP01005535">
    <property type="protein sequence ID" value="GIQ89878.1"/>
    <property type="molecule type" value="Genomic_DNA"/>
</dbReference>
<gene>
    <name evidence="2" type="ORF">KIPB_012481</name>
</gene>